<dbReference type="Gene3D" id="2.60.40.3140">
    <property type="match status" value="1"/>
</dbReference>
<dbReference type="Pfam" id="PF01841">
    <property type="entry name" value="Transglut_core"/>
    <property type="match status" value="1"/>
</dbReference>
<keyword evidence="4" id="KW-1185">Reference proteome</keyword>
<proteinExistence type="predicted"/>
<dbReference type="Gene3D" id="2.60.120.1130">
    <property type="match status" value="1"/>
</dbReference>
<gene>
    <name evidence="3" type="ORF">DFQ02_101297</name>
</gene>
<dbReference type="Pfam" id="PF12969">
    <property type="entry name" value="DUF3857"/>
    <property type="match status" value="1"/>
</dbReference>
<comment type="caution">
    <text evidence="3">The sequence shown here is derived from an EMBL/GenBank/DDBJ whole genome shotgun (WGS) entry which is preliminary data.</text>
</comment>
<evidence type="ECO:0000259" key="1">
    <source>
        <dbReference type="Pfam" id="PF01841"/>
    </source>
</evidence>
<reference evidence="3 4" key="1">
    <citation type="submission" date="2018-07" db="EMBL/GenBank/DDBJ databases">
        <title>Genomic Encyclopedia of Type Strains, Phase III (KMG-III): the genomes of soil and plant-associated and newly described type strains.</title>
        <authorList>
            <person name="Whitman W."/>
        </authorList>
    </citation>
    <scope>NUCLEOTIDE SEQUENCE [LARGE SCALE GENOMIC DNA]</scope>
    <source>
        <strain evidence="3 4">CECT 8487</strain>
    </source>
</reference>
<dbReference type="SUPFAM" id="SSF54001">
    <property type="entry name" value="Cysteine proteinases"/>
    <property type="match status" value="1"/>
</dbReference>
<organism evidence="3 4">
    <name type="scientific">Seonamhaeicola aphaedonensis</name>
    <dbReference type="NCBI Taxonomy" id="1461338"/>
    <lineage>
        <taxon>Bacteria</taxon>
        <taxon>Pseudomonadati</taxon>
        <taxon>Bacteroidota</taxon>
        <taxon>Flavobacteriia</taxon>
        <taxon>Flavobacteriales</taxon>
        <taxon>Flavobacteriaceae</taxon>
    </lineage>
</organism>
<feature type="domain" description="DUF3857" evidence="2">
    <location>
        <begin position="56"/>
        <end position="211"/>
    </location>
</feature>
<feature type="domain" description="Transglutaminase-like" evidence="1">
    <location>
        <begin position="275"/>
        <end position="371"/>
    </location>
</feature>
<dbReference type="RefSeq" id="WP_116039209.1">
    <property type="nucleotide sequence ID" value="NZ_QRDX01000001.1"/>
</dbReference>
<dbReference type="AlphaFoldDB" id="A0A3D9HLS0"/>
<dbReference type="Gene3D" id="3.10.620.30">
    <property type="match status" value="1"/>
</dbReference>
<dbReference type="OrthoDB" id="8595007at2"/>
<dbReference type="InterPro" id="IPR038765">
    <property type="entry name" value="Papain-like_cys_pep_sf"/>
</dbReference>
<name>A0A3D9HLS0_9FLAO</name>
<dbReference type="Proteomes" id="UP000256629">
    <property type="component" value="Unassembled WGS sequence"/>
</dbReference>
<dbReference type="InterPro" id="IPR024618">
    <property type="entry name" value="DUF3857"/>
</dbReference>
<sequence length="632" mass="72563">MRVKLFTSVLLVTLSVFSQKNISLTIPNNLKENANAVVREQSVDITLRSSSEMHVIQKRVVTVLNKQGNDNVDAYLYYDDNKRIISLEALVFDAFGRQTKKIKKKDFKDVSAVDGGTLYSDSRLKYLEYTPISYPYTIEVSCEYVDENTAFIESFYPLNDYYLSVEKSSYSISYPSDIQVRTKELNLNDINLEKVELDNYLSFKVKDIEAIKPEDFSPSLSAILPRILVASNDFTLEGVSAHVENWEDFGKWMYHDLIKDTQDLPQSTLEEIQSLVVEAKSDVEKAKIVYQYVQDKVRYISVQVGIGGWKPFNVSKVDELGYGDCKALTNYTMALLKAVGVDSYFTVLYARSSQRSMESDFASMQGNHAILNIPQENGEDIWLECTSQKLPFGFIGDFTDDRDVLVITPDGGKIEHTTKYEVDESLQTIKGLCNISNEGSIEAKVTVVSRGIQYDDKYLLETETSRDLDTHYKKHWGYINGLSIDNIEINNDRNNIEFIEDISFSASNYSKIVGDRMLLTLNALNRNRHIPDRYRSRKLPLHIKRGFKDVDTVEIKLPSDYKIESQPENVLIENKYGSYKMELNVKDENTLIYNREFTIADGYFPKEDYKAFRDFYKEVSKQDNAKIALIKK</sequence>
<evidence type="ECO:0000313" key="3">
    <source>
        <dbReference type="EMBL" id="RED50271.1"/>
    </source>
</evidence>
<dbReference type="InterPro" id="IPR002931">
    <property type="entry name" value="Transglutaminase-like"/>
</dbReference>
<evidence type="ECO:0000259" key="2">
    <source>
        <dbReference type="Pfam" id="PF12969"/>
    </source>
</evidence>
<dbReference type="EMBL" id="QRDX01000001">
    <property type="protein sequence ID" value="RED50271.1"/>
    <property type="molecule type" value="Genomic_DNA"/>
</dbReference>
<accession>A0A3D9HLS0</accession>
<protein>
    <submittedName>
        <fullName evidence="3">Transglutaminase superfamily protein</fullName>
    </submittedName>
</protein>
<evidence type="ECO:0000313" key="4">
    <source>
        <dbReference type="Proteomes" id="UP000256629"/>
    </source>
</evidence>